<name>E6ZZE1_SPORE</name>
<proteinExistence type="predicted"/>
<feature type="region of interest" description="Disordered" evidence="1">
    <location>
        <begin position="24"/>
        <end position="127"/>
    </location>
</feature>
<dbReference type="Proteomes" id="UP000008867">
    <property type="component" value="Chromosome 5"/>
</dbReference>
<evidence type="ECO:0000313" key="2">
    <source>
        <dbReference type="EMBL" id="CBQ72621.1"/>
    </source>
</evidence>
<dbReference type="AlphaFoldDB" id="E6ZZE1"/>
<sequence length="127" mass="13310">MQSNALLRTLALCRPAALPLRSLSSSAAARSAVKPGNESEATTPGAGSTEDIAHTNGAYDGAATSPSSAAAQIERETDADLGASSANAHTSEMATKREHQSHRRPSHMQRKTPDTPPRTSKHTRRPA</sequence>
<dbReference type="HOGENOM" id="CLU_1897754_0_0_1"/>
<evidence type="ECO:0000313" key="3">
    <source>
        <dbReference type="Proteomes" id="UP000008867"/>
    </source>
</evidence>
<dbReference type="VEuPathDB" id="FungiDB:sr13302"/>
<organism evidence="2 3">
    <name type="scientific">Sporisorium reilianum (strain SRZ2)</name>
    <name type="common">Maize head smut fungus</name>
    <dbReference type="NCBI Taxonomy" id="999809"/>
    <lineage>
        <taxon>Eukaryota</taxon>
        <taxon>Fungi</taxon>
        <taxon>Dikarya</taxon>
        <taxon>Basidiomycota</taxon>
        <taxon>Ustilaginomycotina</taxon>
        <taxon>Ustilaginomycetes</taxon>
        <taxon>Ustilaginales</taxon>
        <taxon>Ustilaginaceae</taxon>
        <taxon>Sporisorium</taxon>
    </lineage>
</organism>
<dbReference type="OrthoDB" id="3205926at2759"/>
<dbReference type="EMBL" id="FQ311470">
    <property type="protein sequence ID" value="CBQ72621.1"/>
    <property type="molecule type" value="Genomic_DNA"/>
</dbReference>
<gene>
    <name evidence="2" type="ORF">sr13302</name>
</gene>
<accession>E6ZZE1</accession>
<evidence type="ECO:0000256" key="1">
    <source>
        <dbReference type="SAM" id="MobiDB-lite"/>
    </source>
</evidence>
<keyword evidence="3" id="KW-1185">Reference proteome</keyword>
<feature type="compositionally biased region" description="Basic residues" evidence="1">
    <location>
        <begin position="99"/>
        <end position="110"/>
    </location>
</feature>
<feature type="compositionally biased region" description="Polar residues" evidence="1">
    <location>
        <begin position="84"/>
        <end position="93"/>
    </location>
</feature>
<dbReference type="eggNOG" id="ENOG502TI1X">
    <property type="taxonomic scope" value="Eukaryota"/>
</dbReference>
<reference evidence="2 3" key="1">
    <citation type="journal article" date="2010" name="Science">
        <title>Pathogenicity determinants in smut fungi revealed by genome comparison.</title>
        <authorList>
            <person name="Schirawski J."/>
            <person name="Mannhaupt G."/>
            <person name="Muench K."/>
            <person name="Brefort T."/>
            <person name="Schipper K."/>
            <person name="Doehlemann G."/>
            <person name="Di Stasio M."/>
            <person name="Roessel N."/>
            <person name="Mendoza-Mendoza A."/>
            <person name="Pester D."/>
            <person name="Mueller O."/>
            <person name="Winterberg B."/>
            <person name="Meyer E."/>
            <person name="Ghareeb H."/>
            <person name="Wollenberg T."/>
            <person name="Muensterkoetter M."/>
            <person name="Wong P."/>
            <person name="Walter M."/>
            <person name="Stukenbrock E."/>
            <person name="Gueldener U."/>
            <person name="Kahmann R."/>
        </authorList>
    </citation>
    <scope>NUCLEOTIDE SEQUENCE [LARGE SCALE GENOMIC DNA]</scope>
    <source>
        <strain evidence="3">SRZ2</strain>
    </source>
</reference>
<protein>
    <submittedName>
        <fullName evidence="2">Uncharacterized protein</fullName>
    </submittedName>
</protein>